<feature type="binding site" evidence="7">
    <location>
        <position position="260"/>
    </location>
    <ligand>
        <name>glyoxylate</name>
        <dbReference type="ChEBI" id="CHEBI:36655"/>
    </ligand>
</feature>
<feature type="binding site" evidence="7">
    <location>
        <begin position="82"/>
        <end position="84"/>
    </location>
    <ligand>
        <name>FMN</name>
        <dbReference type="ChEBI" id="CHEBI:58210"/>
    </ligand>
</feature>
<evidence type="ECO:0000256" key="5">
    <source>
        <dbReference type="ARBA" id="ARBA00024042"/>
    </source>
</evidence>
<dbReference type="Pfam" id="PF01070">
    <property type="entry name" value="FMN_dh"/>
    <property type="match status" value="1"/>
</dbReference>
<reference evidence="9" key="1">
    <citation type="journal article" date="2014" name="Int. J. Syst. Evol. Microbiol.">
        <title>Complete genome sequence of Corynebacterium casei LMG S-19264T (=DSM 44701T), isolated from a smear-ripened cheese.</title>
        <authorList>
            <consortium name="US DOE Joint Genome Institute (JGI-PGF)"/>
            <person name="Walter F."/>
            <person name="Albersmeier A."/>
            <person name="Kalinowski J."/>
            <person name="Ruckert C."/>
        </authorList>
    </citation>
    <scope>NUCLEOTIDE SEQUENCE</scope>
    <source>
        <strain evidence="9">CCM 7897</strain>
    </source>
</reference>
<evidence type="ECO:0000313" key="9">
    <source>
        <dbReference type="EMBL" id="GGF56255.1"/>
    </source>
</evidence>
<protein>
    <submittedName>
        <fullName evidence="9">Alpha-hydroxy-acid oxidizing enzyme</fullName>
    </submittedName>
</protein>
<evidence type="ECO:0000256" key="4">
    <source>
        <dbReference type="ARBA" id="ARBA00023002"/>
    </source>
</evidence>
<gene>
    <name evidence="9" type="ORF">GCM10007301_14840</name>
</gene>
<evidence type="ECO:0000256" key="3">
    <source>
        <dbReference type="ARBA" id="ARBA00022643"/>
    </source>
</evidence>
<dbReference type="PIRSF" id="PIRSF000138">
    <property type="entry name" value="Al-hdrx_acd_dh"/>
    <property type="match status" value="1"/>
</dbReference>
<keyword evidence="4" id="KW-0560">Oxidoreductase</keyword>
<sequence>MPITLPDAYDLADYERLARERISEPYWAYLASLAGNGLTQRMTREAYDRLRLAPRVLADLSGASTRIRLFGASFEHPILLAPVAYHRLFHPDGEIAVAQGAGATDTPLVVSTHASTGLEDIRAASQGPQWFQLYIQPDWDFTAALVRRAEAAGYGALVVTVDAPVSLRVQARRAGFQLPPEIDAVNLRGLVAAEPQPSTLGGSPLFGGSLPPAPVWADVARLRALTRLPILLKGVMAPEDASRALAEGLDGLIVSNHGGRVLDSVPPTIEVLPAVLAAVDRRIPVLVDGGIRHGTDILKAMALGASAVLIGRPYIHGLAMAGALGVAHVVHLLRAELEVAMALTGCTGFDTAPSALAQA</sequence>
<dbReference type="AlphaFoldDB" id="A0A917BTM1"/>
<dbReference type="InterPro" id="IPR000262">
    <property type="entry name" value="FMN-dep_DH"/>
</dbReference>
<keyword evidence="2 7" id="KW-0285">Flavoprotein</keyword>
<feature type="binding site" evidence="7">
    <location>
        <position position="233"/>
    </location>
    <ligand>
        <name>FMN</name>
        <dbReference type="ChEBI" id="CHEBI:58210"/>
    </ligand>
</feature>
<dbReference type="EMBL" id="BMCT01000001">
    <property type="protein sequence ID" value="GGF56255.1"/>
    <property type="molecule type" value="Genomic_DNA"/>
</dbReference>
<dbReference type="PANTHER" id="PTHR10578">
    <property type="entry name" value="S -2-HYDROXY-ACID OXIDASE-RELATED"/>
    <property type="match status" value="1"/>
</dbReference>
<dbReference type="Proteomes" id="UP000606044">
    <property type="component" value="Unassembled WGS sequence"/>
</dbReference>
<keyword evidence="10" id="KW-1185">Reference proteome</keyword>
<feature type="binding site" evidence="7">
    <location>
        <begin position="288"/>
        <end position="292"/>
    </location>
    <ligand>
        <name>FMN</name>
        <dbReference type="ChEBI" id="CHEBI:58210"/>
    </ligand>
</feature>
<dbReference type="InterPro" id="IPR037396">
    <property type="entry name" value="FMN_HAD"/>
</dbReference>
<feature type="binding site" evidence="7">
    <location>
        <position position="168"/>
    </location>
    <ligand>
        <name>glyoxylate</name>
        <dbReference type="ChEBI" id="CHEBI:36655"/>
    </ligand>
</feature>
<dbReference type="PROSITE" id="PS51349">
    <property type="entry name" value="FMN_HYDROXY_ACID_DH_2"/>
    <property type="match status" value="1"/>
</dbReference>
<feature type="binding site" evidence="7">
    <location>
        <begin position="311"/>
        <end position="312"/>
    </location>
    <ligand>
        <name>FMN</name>
        <dbReference type="ChEBI" id="CHEBI:58210"/>
    </ligand>
</feature>
<feature type="binding site" evidence="7">
    <location>
        <position position="134"/>
    </location>
    <ligand>
        <name>glyoxylate</name>
        <dbReference type="ChEBI" id="CHEBI:36655"/>
    </ligand>
</feature>
<feature type="binding site" evidence="7">
    <location>
        <position position="257"/>
    </location>
    <ligand>
        <name>glyoxylate</name>
        <dbReference type="ChEBI" id="CHEBI:36655"/>
    </ligand>
</feature>
<dbReference type="InterPro" id="IPR012133">
    <property type="entry name" value="Alpha-hydoxy_acid_DH_FMN"/>
</dbReference>
<name>A0A917BTM1_9HYPH</name>
<feature type="domain" description="FMN hydroxy acid dehydrogenase" evidence="8">
    <location>
        <begin position="3"/>
        <end position="359"/>
    </location>
</feature>
<accession>A0A917BTM1</accession>
<keyword evidence="3 7" id="KW-0288">FMN</keyword>
<comment type="similarity">
    <text evidence="5">Belongs to the FMN-dependent alpha-hydroxy acid dehydrogenase family.</text>
</comment>
<evidence type="ECO:0000259" key="8">
    <source>
        <dbReference type="PROSITE" id="PS51349"/>
    </source>
</evidence>
<comment type="caution">
    <text evidence="9">The sequence shown here is derived from an EMBL/GenBank/DDBJ whole genome shotgun (WGS) entry which is preliminary data.</text>
</comment>
<evidence type="ECO:0000313" key="10">
    <source>
        <dbReference type="Proteomes" id="UP000606044"/>
    </source>
</evidence>
<reference evidence="9" key="2">
    <citation type="submission" date="2020-09" db="EMBL/GenBank/DDBJ databases">
        <authorList>
            <person name="Sun Q."/>
            <person name="Sedlacek I."/>
        </authorList>
    </citation>
    <scope>NUCLEOTIDE SEQUENCE</scope>
    <source>
        <strain evidence="9">CCM 7897</strain>
    </source>
</reference>
<dbReference type="RefSeq" id="WP_188576754.1">
    <property type="nucleotide sequence ID" value="NZ_BMCT01000001.1"/>
</dbReference>
<feature type="binding site" evidence="7">
    <location>
        <position position="160"/>
    </location>
    <ligand>
        <name>FMN</name>
        <dbReference type="ChEBI" id="CHEBI:58210"/>
    </ligand>
</feature>
<feature type="binding site" evidence="7">
    <location>
        <position position="111"/>
    </location>
    <ligand>
        <name>FMN</name>
        <dbReference type="ChEBI" id="CHEBI:58210"/>
    </ligand>
</feature>
<evidence type="ECO:0000256" key="1">
    <source>
        <dbReference type="ARBA" id="ARBA00001917"/>
    </source>
</evidence>
<dbReference type="GO" id="GO:0016614">
    <property type="term" value="F:oxidoreductase activity, acting on CH-OH group of donors"/>
    <property type="evidence" value="ECO:0007669"/>
    <property type="project" value="UniProtKB-ARBA"/>
</dbReference>
<feature type="binding site" evidence="7">
    <location>
        <position position="255"/>
    </location>
    <ligand>
        <name>FMN</name>
        <dbReference type="ChEBI" id="CHEBI:58210"/>
    </ligand>
</feature>
<evidence type="ECO:0000256" key="7">
    <source>
        <dbReference type="PIRSR" id="PIRSR000138-2"/>
    </source>
</evidence>
<comment type="cofactor">
    <cofactor evidence="1">
        <name>FMN</name>
        <dbReference type="ChEBI" id="CHEBI:58210"/>
    </cofactor>
</comment>
<dbReference type="Gene3D" id="3.20.20.70">
    <property type="entry name" value="Aldolase class I"/>
    <property type="match status" value="1"/>
</dbReference>
<feature type="active site" description="Proton acceptor" evidence="6">
    <location>
        <position position="257"/>
    </location>
</feature>
<dbReference type="SUPFAM" id="SSF51395">
    <property type="entry name" value="FMN-linked oxidoreductases"/>
    <property type="match status" value="1"/>
</dbReference>
<evidence type="ECO:0000256" key="2">
    <source>
        <dbReference type="ARBA" id="ARBA00022630"/>
    </source>
</evidence>
<feature type="binding site" evidence="7">
    <location>
        <position position="29"/>
    </location>
    <ligand>
        <name>glyoxylate</name>
        <dbReference type="ChEBI" id="CHEBI:36655"/>
    </ligand>
</feature>
<dbReference type="InterPro" id="IPR013785">
    <property type="entry name" value="Aldolase_TIM"/>
</dbReference>
<dbReference type="CDD" id="cd02809">
    <property type="entry name" value="alpha_hydroxyacid_oxid_FMN"/>
    <property type="match status" value="1"/>
</dbReference>
<evidence type="ECO:0000256" key="6">
    <source>
        <dbReference type="PIRSR" id="PIRSR000138-1"/>
    </source>
</evidence>
<dbReference type="FunFam" id="3.20.20.70:FF:000029">
    <property type="entry name" value="L-lactate dehydrogenase"/>
    <property type="match status" value="1"/>
</dbReference>
<proteinExistence type="inferred from homology"/>
<organism evidence="9 10">
    <name type="scientific">Azorhizobium oxalatiphilum</name>
    <dbReference type="NCBI Taxonomy" id="980631"/>
    <lineage>
        <taxon>Bacteria</taxon>
        <taxon>Pseudomonadati</taxon>
        <taxon>Pseudomonadota</taxon>
        <taxon>Alphaproteobacteria</taxon>
        <taxon>Hyphomicrobiales</taxon>
        <taxon>Xanthobacteraceae</taxon>
        <taxon>Azorhizobium</taxon>
    </lineage>
</organism>
<feature type="binding site" evidence="7">
    <location>
        <position position="132"/>
    </location>
    <ligand>
        <name>glyoxylate</name>
        <dbReference type="ChEBI" id="CHEBI:36655"/>
    </ligand>
</feature>
<dbReference type="GO" id="GO:0010181">
    <property type="term" value="F:FMN binding"/>
    <property type="evidence" value="ECO:0007669"/>
    <property type="project" value="InterPro"/>
</dbReference>
<dbReference type="PANTHER" id="PTHR10578:SF107">
    <property type="entry name" value="2-HYDROXYACID OXIDASE 1"/>
    <property type="match status" value="1"/>
</dbReference>